<keyword evidence="3" id="KW-1185">Reference proteome</keyword>
<dbReference type="Proteomes" id="UP000789706">
    <property type="component" value="Unassembled WGS sequence"/>
</dbReference>
<comment type="caution">
    <text evidence="2">The sequence shown here is derived from an EMBL/GenBank/DDBJ whole genome shotgun (WGS) entry which is preliminary data.</text>
</comment>
<dbReference type="EMBL" id="CAJVPK010000677">
    <property type="protein sequence ID" value="CAG8539013.1"/>
    <property type="molecule type" value="Genomic_DNA"/>
</dbReference>
<evidence type="ECO:0000256" key="1">
    <source>
        <dbReference type="SAM" id="MobiDB-lite"/>
    </source>
</evidence>
<gene>
    <name evidence="2" type="ORF">DEBURN_LOCUS6515</name>
</gene>
<name>A0A9N9FKA7_9GLOM</name>
<protein>
    <submittedName>
        <fullName evidence="2">8067_t:CDS:1</fullName>
    </submittedName>
</protein>
<organism evidence="2 3">
    <name type="scientific">Diversispora eburnea</name>
    <dbReference type="NCBI Taxonomy" id="1213867"/>
    <lineage>
        <taxon>Eukaryota</taxon>
        <taxon>Fungi</taxon>
        <taxon>Fungi incertae sedis</taxon>
        <taxon>Mucoromycota</taxon>
        <taxon>Glomeromycotina</taxon>
        <taxon>Glomeromycetes</taxon>
        <taxon>Diversisporales</taxon>
        <taxon>Diversisporaceae</taxon>
        <taxon>Diversispora</taxon>
    </lineage>
</organism>
<sequence>MGTFGGVLHTDVLLPSPSTTGTTITTDTATYILTATTATITSSIIPPIFTTKLKRGIKKLPAFLDDGNTTLASSIEDVERELRMRSSIGRIRNSSVISVISRRSQKKSPYPSLTRDEININTNNPDVENPEQNIVTSLLQPPSYEVITSNQPEKILIQVLVRAHKQADLEYHFRQERMPPVHQDFVPRAEVHSFVSTYPVYTVSNRHEKWVRGKNQISGAPVSGTDPYPLLFKGSQKSYSRKIEDSSVASTHHIFIFTIRRRACTIFSGGLSRVVTYPL</sequence>
<evidence type="ECO:0000313" key="2">
    <source>
        <dbReference type="EMBL" id="CAG8539013.1"/>
    </source>
</evidence>
<accession>A0A9N9FKA7</accession>
<feature type="compositionally biased region" description="Polar residues" evidence="1">
    <location>
        <begin position="119"/>
        <end position="128"/>
    </location>
</feature>
<feature type="non-terminal residue" evidence="2">
    <location>
        <position position="279"/>
    </location>
</feature>
<evidence type="ECO:0000313" key="3">
    <source>
        <dbReference type="Proteomes" id="UP000789706"/>
    </source>
</evidence>
<reference evidence="2" key="1">
    <citation type="submission" date="2021-06" db="EMBL/GenBank/DDBJ databases">
        <authorList>
            <person name="Kallberg Y."/>
            <person name="Tangrot J."/>
            <person name="Rosling A."/>
        </authorList>
    </citation>
    <scope>NUCLEOTIDE SEQUENCE</scope>
    <source>
        <strain evidence="2">AZ414A</strain>
    </source>
</reference>
<dbReference type="AlphaFoldDB" id="A0A9N9FKA7"/>
<feature type="region of interest" description="Disordered" evidence="1">
    <location>
        <begin position="107"/>
        <end position="128"/>
    </location>
</feature>
<proteinExistence type="predicted"/>